<evidence type="ECO:0000313" key="2">
    <source>
        <dbReference type="Proteomes" id="UP000185779"/>
    </source>
</evidence>
<accession>A0A1F2P568</accession>
<name>A0A1F2P568_9EURY</name>
<reference evidence="1" key="1">
    <citation type="submission" date="2016-05" db="EMBL/GenBank/DDBJ databases">
        <title>Microbial consortia oxidize butane by reversing methanogenesis.</title>
        <authorList>
            <person name="Laso-Perez R."/>
            <person name="Richter M."/>
            <person name="Wegener G."/>
            <person name="Musat F."/>
        </authorList>
    </citation>
    <scope>NUCLEOTIDE SEQUENCE [LARGE SCALE GENOMIC DNA]</scope>
    <source>
        <strain evidence="1">BOX1</strain>
    </source>
</reference>
<proteinExistence type="predicted"/>
<comment type="caution">
    <text evidence="1">The sequence shown here is derived from an EMBL/GenBank/DDBJ whole genome shotgun (WGS) entry which is preliminary data.</text>
</comment>
<dbReference type="Proteomes" id="UP000185779">
    <property type="component" value="Unassembled WGS sequence"/>
</dbReference>
<gene>
    <name evidence="1" type="ORF">SBU_000424</name>
</gene>
<sequence length="58" mass="6733">MLYTLQEDGWYMVYLKLKSTVKYPDPGLWVDAIVIWNGRLDDSPSLDEGRSFVWGYGS</sequence>
<protein>
    <submittedName>
        <fullName evidence="1">Uncharacterized protein</fullName>
    </submittedName>
</protein>
<dbReference type="STRING" id="1839936.SBU_000424"/>
<dbReference type="EMBL" id="LYOR01000002">
    <property type="protein sequence ID" value="OFV66457.1"/>
    <property type="molecule type" value="Genomic_DNA"/>
</dbReference>
<evidence type="ECO:0000313" key="1">
    <source>
        <dbReference type="EMBL" id="OFV66457.1"/>
    </source>
</evidence>
<organism evidence="1 2">
    <name type="scientific">Candidatus Syntropharchaeum butanivorans</name>
    <dbReference type="NCBI Taxonomy" id="1839936"/>
    <lineage>
        <taxon>Archaea</taxon>
        <taxon>Methanobacteriati</taxon>
        <taxon>Methanobacteriota</taxon>
        <taxon>Stenosarchaea group</taxon>
        <taxon>Methanomicrobia</taxon>
        <taxon>Methanosarcinales</taxon>
        <taxon>ANME-2 cluster</taxon>
        <taxon>Candidatus Syntropharchaeum</taxon>
    </lineage>
</organism>
<dbReference type="AlphaFoldDB" id="A0A1F2P568"/>
<keyword evidence="2" id="KW-1185">Reference proteome</keyword>